<dbReference type="FunFam" id="1.25.40.10:FF:000351">
    <property type="entry name" value="Pentatricopeptide repeat-containing protein"/>
    <property type="match status" value="1"/>
</dbReference>
<dbReference type="Proteomes" id="UP000631114">
    <property type="component" value="Unassembled WGS sequence"/>
</dbReference>
<dbReference type="GO" id="GO:0099402">
    <property type="term" value="P:plant organ development"/>
    <property type="evidence" value="ECO:0007669"/>
    <property type="project" value="UniProtKB-ARBA"/>
</dbReference>
<dbReference type="InterPro" id="IPR002885">
    <property type="entry name" value="PPR_rpt"/>
</dbReference>
<organism evidence="3 4">
    <name type="scientific">Coptis chinensis</name>
    <dbReference type="NCBI Taxonomy" id="261450"/>
    <lineage>
        <taxon>Eukaryota</taxon>
        <taxon>Viridiplantae</taxon>
        <taxon>Streptophyta</taxon>
        <taxon>Embryophyta</taxon>
        <taxon>Tracheophyta</taxon>
        <taxon>Spermatophyta</taxon>
        <taxon>Magnoliopsida</taxon>
        <taxon>Ranunculales</taxon>
        <taxon>Ranunculaceae</taxon>
        <taxon>Coptidoideae</taxon>
        <taxon>Coptis</taxon>
    </lineage>
</organism>
<dbReference type="InterPro" id="IPR046960">
    <property type="entry name" value="PPR_At4g14850-like_plant"/>
</dbReference>
<feature type="repeat" description="PPR" evidence="2">
    <location>
        <begin position="327"/>
        <end position="361"/>
    </location>
</feature>
<dbReference type="PANTHER" id="PTHR24015">
    <property type="entry name" value="OS07G0578800 PROTEIN-RELATED"/>
    <property type="match status" value="1"/>
</dbReference>
<feature type="repeat" description="PPR" evidence="2">
    <location>
        <begin position="428"/>
        <end position="462"/>
    </location>
</feature>
<evidence type="ECO:0008006" key="5">
    <source>
        <dbReference type="Google" id="ProtNLM"/>
    </source>
</evidence>
<dbReference type="InterPro" id="IPR046848">
    <property type="entry name" value="E_motif"/>
</dbReference>
<evidence type="ECO:0000256" key="2">
    <source>
        <dbReference type="PROSITE-ProRule" id="PRU00708"/>
    </source>
</evidence>
<proteinExistence type="predicted"/>
<keyword evidence="1" id="KW-0677">Repeat</keyword>
<evidence type="ECO:0000313" key="3">
    <source>
        <dbReference type="EMBL" id="KAF9600602.1"/>
    </source>
</evidence>
<dbReference type="GO" id="GO:0009451">
    <property type="term" value="P:RNA modification"/>
    <property type="evidence" value="ECO:0007669"/>
    <property type="project" value="InterPro"/>
</dbReference>
<sequence>MYAKCGSLVDSRNVFDHMPERNIISYNAIISAYSKQPQQAIYAFELLPKLLLEEHRPNNTTLSNLVQAAYSVGDMLMGSALHSMVVKYGFCNDIVVQTSLLGMYSSCGNLEYGVQVFNGMVVKDAIAWNSVIFGSMKNDRIRQGLTFFSNMVRAGFGPTQFTYTMILNACSRLRYYISGQVIHAQVIKNNEPPDTPLQNALVDMYSSCGDNEAAYLVFRKIEFPDLVSWNSVIAGYMENSDGETAMSVFIQLCQMAVIKPDEYTFATTISAVRDLPSLDYGSPLHAHVEKAGFGSSIFVGSTLISMYLKHGEIDSAEKLLNSITEKDVIVWTEMISGISKLGDSENALKYFYQVLAEGHKVDSFVLSCVLSSCADLASLKQGEMIHSQAVKTGYEEDMCVCGSLVDMYVKTGNLPAAELIFFMVPDPDLKCWNSLLGGYSNHGKAEEAINLFDEILKQGLRPDQVTFISMLSACSHCGLVEGGKFFWNYMKREGLEPGLKHYSCMVSLLSRAGLLQEAKILIDESPCGKDSLDLWRTLLSSCITYRTLELGVYAAEQVLTMDAEDTATLVMLSNLYAGLREWDAVREMRRKVRSMMLEKDPGLSWIDIMSEIHVFASDDQSHPQLVDAQFELQRLSGNMIKSEAPELYA</sequence>
<accession>A0A835HLM8</accession>
<protein>
    <recommendedName>
        <fullName evidence="5">Pentatricopeptide repeat-containing protein</fullName>
    </recommendedName>
</protein>
<dbReference type="InterPro" id="IPR011990">
    <property type="entry name" value="TPR-like_helical_dom_sf"/>
</dbReference>
<dbReference type="FunFam" id="1.25.40.10:FF:000694">
    <property type="entry name" value="Pentatricopeptide repeat-containing protein At3g50420"/>
    <property type="match status" value="1"/>
</dbReference>
<dbReference type="PROSITE" id="PS51375">
    <property type="entry name" value="PPR"/>
    <property type="match status" value="4"/>
</dbReference>
<evidence type="ECO:0000313" key="4">
    <source>
        <dbReference type="Proteomes" id="UP000631114"/>
    </source>
</evidence>
<dbReference type="NCBIfam" id="TIGR00756">
    <property type="entry name" value="PPR"/>
    <property type="match status" value="2"/>
</dbReference>
<dbReference type="PANTHER" id="PTHR24015:SF2017">
    <property type="entry name" value="PENTATRICOPEPTIDE REPEAT-CONTAINING PROTEIN"/>
    <property type="match status" value="1"/>
</dbReference>
<name>A0A835HLM8_9MAGN</name>
<feature type="repeat" description="PPR" evidence="2">
    <location>
        <begin position="124"/>
        <end position="158"/>
    </location>
</feature>
<dbReference type="FunFam" id="1.25.40.10:FF:000158">
    <property type="entry name" value="pentatricopeptide repeat-containing protein At2g33680"/>
    <property type="match status" value="1"/>
</dbReference>
<dbReference type="Pfam" id="PF01535">
    <property type="entry name" value="PPR"/>
    <property type="match status" value="4"/>
</dbReference>
<gene>
    <name evidence="3" type="ORF">IFM89_011131</name>
</gene>
<dbReference type="Pfam" id="PF20431">
    <property type="entry name" value="E_motif"/>
    <property type="match status" value="1"/>
</dbReference>
<dbReference type="OrthoDB" id="728902at2759"/>
<evidence type="ECO:0000256" key="1">
    <source>
        <dbReference type="ARBA" id="ARBA00022737"/>
    </source>
</evidence>
<dbReference type="EMBL" id="JADFTS010000006">
    <property type="protein sequence ID" value="KAF9600602.1"/>
    <property type="molecule type" value="Genomic_DNA"/>
</dbReference>
<dbReference type="Gene3D" id="1.25.40.10">
    <property type="entry name" value="Tetratricopeptide repeat domain"/>
    <property type="match status" value="6"/>
</dbReference>
<comment type="caution">
    <text evidence="3">The sequence shown here is derived from an EMBL/GenBank/DDBJ whole genome shotgun (WGS) entry which is preliminary data.</text>
</comment>
<reference evidence="3 4" key="1">
    <citation type="submission" date="2020-10" db="EMBL/GenBank/DDBJ databases">
        <title>The Coptis chinensis genome and diversification of protoberbering-type alkaloids.</title>
        <authorList>
            <person name="Wang B."/>
            <person name="Shu S."/>
            <person name="Song C."/>
            <person name="Liu Y."/>
        </authorList>
    </citation>
    <scope>NUCLEOTIDE SEQUENCE [LARGE SCALE GENOMIC DNA]</scope>
    <source>
        <strain evidence="3">HL-2020</strain>
        <tissue evidence="3">Leaf</tissue>
    </source>
</reference>
<keyword evidence="4" id="KW-1185">Reference proteome</keyword>
<dbReference type="GO" id="GO:0003723">
    <property type="term" value="F:RNA binding"/>
    <property type="evidence" value="ECO:0007669"/>
    <property type="project" value="InterPro"/>
</dbReference>
<dbReference type="AlphaFoldDB" id="A0A835HLM8"/>
<dbReference type="Pfam" id="PF13041">
    <property type="entry name" value="PPR_2"/>
    <property type="match status" value="3"/>
</dbReference>
<feature type="repeat" description="PPR" evidence="2">
    <location>
        <begin position="463"/>
        <end position="497"/>
    </location>
</feature>